<dbReference type="InterPro" id="IPR052155">
    <property type="entry name" value="Biofilm_reg_signaling"/>
</dbReference>
<dbReference type="OrthoDB" id="9759607at2"/>
<evidence type="ECO:0000256" key="1">
    <source>
        <dbReference type="SAM" id="Phobius"/>
    </source>
</evidence>
<proteinExistence type="predicted"/>
<keyword evidence="4" id="KW-1185">Reference proteome</keyword>
<dbReference type="PANTHER" id="PTHR44757">
    <property type="entry name" value="DIGUANYLATE CYCLASE DGCP"/>
    <property type="match status" value="1"/>
</dbReference>
<evidence type="ECO:0000313" key="3">
    <source>
        <dbReference type="EMBL" id="PLS02090.1"/>
    </source>
</evidence>
<dbReference type="SUPFAM" id="SSF55073">
    <property type="entry name" value="Nucleotide cyclase"/>
    <property type="match status" value="1"/>
</dbReference>
<feature type="transmembrane region" description="Helical" evidence="1">
    <location>
        <begin position="32"/>
        <end position="50"/>
    </location>
</feature>
<dbReference type="Proteomes" id="UP000234950">
    <property type="component" value="Unassembled WGS sequence"/>
</dbReference>
<dbReference type="SMART" id="SM00267">
    <property type="entry name" value="GGDEF"/>
    <property type="match status" value="1"/>
</dbReference>
<dbReference type="NCBIfam" id="TIGR00254">
    <property type="entry name" value="GGDEF"/>
    <property type="match status" value="1"/>
</dbReference>
<feature type="transmembrane region" description="Helical" evidence="1">
    <location>
        <begin position="62"/>
        <end position="81"/>
    </location>
</feature>
<name>A0A2N5H9B4_9BACI</name>
<dbReference type="Gene3D" id="3.30.70.270">
    <property type="match status" value="1"/>
</dbReference>
<dbReference type="InterPro" id="IPR043128">
    <property type="entry name" value="Rev_trsase/Diguanyl_cyclase"/>
</dbReference>
<protein>
    <recommendedName>
        <fullName evidence="2">GGDEF domain-containing protein</fullName>
    </recommendedName>
</protein>
<dbReference type="InterPro" id="IPR000160">
    <property type="entry name" value="GGDEF_dom"/>
</dbReference>
<dbReference type="PANTHER" id="PTHR44757:SF2">
    <property type="entry name" value="BIOFILM ARCHITECTURE MAINTENANCE PROTEIN MBAA"/>
    <property type="match status" value="1"/>
</dbReference>
<feature type="transmembrane region" description="Helical" evidence="1">
    <location>
        <begin position="165"/>
        <end position="190"/>
    </location>
</feature>
<keyword evidence="1" id="KW-0812">Transmembrane</keyword>
<gene>
    <name evidence="3" type="ORF">CVD27_21725</name>
</gene>
<keyword evidence="1" id="KW-1133">Transmembrane helix</keyword>
<evidence type="ECO:0000259" key="2">
    <source>
        <dbReference type="PROSITE" id="PS50887"/>
    </source>
</evidence>
<reference evidence="3 4" key="1">
    <citation type="submission" date="2017-11" db="EMBL/GenBank/DDBJ databases">
        <title>Comparitive Functional Genomics of Dry Heat Resistant strains isolated from the Viking Spacecraft.</title>
        <authorList>
            <person name="Seuylemezian A."/>
            <person name="Cooper K."/>
            <person name="Vaishampayan P."/>
        </authorList>
    </citation>
    <scope>NUCLEOTIDE SEQUENCE [LARGE SCALE GENOMIC DNA]</scope>
    <source>
        <strain evidence="3 4">V32-6</strain>
    </source>
</reference>
<dbReference type="SUPFAM" id="SSF55785">
    <property type="entry name" value="PYP-like sensor domain (PAS domain)"/>
    <property type="match status" value="1"/>
</dbReference>
<dbReference type="AlphaFoldDB" id="A0A2N5H9B4"/>
<dbReference type="Pfam" id="PF00990">
    <property type="entry name" value="GGDEF"/>
    <property type="match status" value="1"/>
</dbReference>
<organism evidence="3 4">
    <name type="scientific">Neobacillus cucumis</name>
    <dbReference type="NCBI Taxonomy" id="1740721"/>
    <lineage>
        <taxon>Bacteria</taxon>
        <taxon>Bacillati</taxon>
        <taxon>Bacillota</taxon>
        <taxon>Bacilli</taxon>
        <taxon>Bacillales</taxon>
        <taxon>Bacillaceae</taxon>
        <taxon>Neobacillus</taxon>
    </lineage>
</organism>
<sequence>MKSLIANLFNKSITQKEFDQANYEQLYERLKLVSYMLVFTYPCFFIVDFVLLKKLDKPTFKFFLETVHITSALLSLIFVILYKKKKKLDFKSFVVNTYVLLYLIIGASSSLNSQLFTKNIYAYIIILLAVAAIFPIHPRNLLIHYSVVHTSFLIGLHPIEPNHFSYVSLMVNSTGATVIAYTISLAFYTFRKSDFINKRRLNHSKESFQSLFNMNPKPLILMKLVDYEIILMNKQAMDYYQVSPEGMEHYNGSFLFNNLEEKLEVLTRIEKEKRIRNYVTQKKITAGKRRWSILNLELIEYLDHTCILIDTTDITEIKEKEAELFKHASIDMLTGVRNRRSGIEFIGQLLHQSQEFILCYIDINNLKVVNDTFGHSTGDDLIQSCCEVISSQLTANDVLFRLGGDEFVMIFLKKQLEEVQQMWIQIEQNFKAINDSAVKPYQLSASHGLYHYKSGTPLTLEELLERADQEMYKDKMLRKAQAP</sequence>
<dbReference type="InterPro" id="IPR029787">
    <property type="entry name" value="Nucleotide_cyclase"/>
</dbReference>
<keyword evidence="1" id="KW-0472">Membrane</keyword>
<dbReference type="InterPro" id="IPR035965">
    <property type="entry name" value="PAS-like_dom_sf"/>
</dbReference>
<dbReference type="CDD" id="cd01949">
    <property type="entry name" value="GGDEF"/>
    <property type="match status" value="1"/>
</dbReference>
<dbReference type="EMBL" id="PGVE01000081">
    <property type="protein sequence ID" value="PLS02090.1"/>
    <property type="molecule type" value="Genomic_DNA"/>
</dbReference>
<evidence type="ECO:0000313" key="4">
    <source>
        <dbReference type="Proteomes" id="UP000234950"/>
    </source>
</evidence>
<feature type="transmembrane region" description="Helical" evidence="1">
    <location>
        <begin position="120"/>
        <end position="136"/>
    </location>
</feature>
<dbReference type="RefSeq" id="WP_101650420.1">
    <property type="nucleotide sequence ID" value="NZ_PGVE01000081.1"/>
</dbReference>
<comment type="caution">
    <text evidence="3">The sequence shown here is derived from an EMBL/GenBank/DDBJ whole genome shotgun (WGS) entry which is preliminary data.</text>
</comment>
<feature type="transmembrane region" description="Helical" evidence="1">
    <location>
        <begin position="93"/>
        <end position="114"/>
    </location>
</feature>
<feature type="domain" description="GGDEF" evidence="2">
    <location>
        <begin position="354"/>
        <end position="483"/>
    </location>
</feature>
<dbReference type="PROSITE" id="PS50887">
    <property type="entry name" value="GGDEF"/>
    <property type="match status" value="1"/>
</dbReference>
<accession>A0A2N5H9B4</accession>